<dbReference type="PANTHER" id="PTHR43500:SF1">
    <property type="entry name" value="CYSTATHIONINE BETA-LYASE-RELATED"/>
    <property type="match status" value="1"/>
</dbReference>
<dbReference type="InterPro" id="IPR015424">
    <property type="entry name" value="PyrdxlP-dep_Trfase"/>
</dbReference>
<evidence type="ECO:0000313" key="8">
    <source>
        <dbReference type="EMBL" id="OAF08732.1"/>
    </source>
</evidence>
<comment type="cofactor">
    <cofactor evidence="1 7">
        <name>pyridoxal 5'-phosphate</name>
        <dbReference type="ChEBI" id="CHEBI:597326"/>
    </cofactor>
</comment>
<dbReference type="STRING" id="1505087.AYJ54_13860"/>
<evidence type="ECO:0000256" key="1">
    <source>
        <dbReference type="ARBA" id="ARBA00001933"/>
    </source>
</evidence>
<dbReference type="Gene3D" id="3.90.1150.10">
    <property type="entry name" value="Aspartate Aminotransferase, domain 1"/>
    <property type="match status" value="1"/>
</dbReference>
<comment type="similarity">
    <text evidence="2 7">Belongs to the trans-sulfuration enzymes family.</text>
</comment>
<evidence type="ECO:0000256" key="2">
    <source>
        <dbReference type="ARBA" id="ARBA00009077"/>
    </source>
</evidence>
<dbReference type="PANTHER" id="PTHR43500">
    <property type="entry name" value="CYSTATHIONINE BETA-LYASE-RELATED"/>
    <property type="match status" value="1"/>
</dbReference>
<dbReference type="SUPFAM" id="SSF53383">
    <property type="entry name" value="PLP-dependent transferases"/>
    <property type="match status" value="1"/>
</dbReference>
<dbReference type="AlphaFoldDB" id="A0A176YNH9"/>
<dbReference type="InterPro" id="IPR015421">
    <property type="entry name" value="PyrdxlP-dep_Trfase_major"/>
</dbReference>
<protein>
    <recommendedName>
        <fullName evidence="10">Cystathionine beta-lyase</fullName>
    </recommendedName>
</protein>
<feature type="modified residue" description="N6-(pyridoxal phosphate)lysine" evidence="6">
    <location>
        <position position="210"/>
    </location>
</feature>
<evidence type="ECO:0000256" key="6">
    <source>
        <dbReference type="PIRSR" id="PIRSR001434-2"/>
    </source>
</evidence>
<reference evidence="8 9" key="1">
    <citation type="submission" date="2016-03" db="EMBL/GenBank/DDBJ databases">
        <title>Draft Genome Sequence of the Strain BR 10245 (Bradyrhizobium sp.) isolated from nodules of Centrolobium paraense.</title>
        <authorList>
            <person name="Simoes-Araujo J.L.Sr."/>
            <person name="Barauna A.C."/>
            <person name="Silva K."/>
            <person name="Zilli J.E."/>
        </authorList>
    </citation>
    <scope>NUCLEOTIDE SEQUENCE [LARGE SCALE GENOMIC DNA]</scope>
    <source>
        <strain evidence="8 9">BR 10245</strain>
    </source>
</reference>
<accession>A0A176YNH9</accession>
<dbReference type="InterPro" id="IPR006233">
    <property type="entry name" value="Cys_b_lyase_bac"/>
</dbReference>
<proteinExistence type="inferred from homology"/>
<dbReference type="FunFam" id="3.40.640.10:FF:000046">
    <property type="entry name" value="Cystathionine gamma-lyase"/>
    <property type="match status" value="1"/>
</dbReference>
<evidence type="ECO:0000256" key="4">
    <source>
        <dbReference type="ARBA" id="ARBA00023239"/>
    </source>
</evidence>
<dbReference type="InterPro" id="IPR015422">
    <property type="entry name" value="PyrdxlP-dep_Trfase_small"/>
</dbReference>
<name>A0A176YNH9_9BRAD</name>
<dbReference type="GO" id="GO:0047804">
    <property type="term" value="F:cysteine-S-conjugate beta-lyase activity"/>
    <property type="evidence" value="ECO:0007669"/>
    <property type="project" value="InterPro"/>
</dbReference>
<dbReference type="OrthoDB" id="9790858at2"/>
<comment type="caution">
    <text evidence="8">The sequence shown here is derived from an EMBL/GenBank/DDBJ whole genome shotgun (WGS) entry which is preliminary data.</text>
</comment>
<evidence type="ECO:0000313" key="9">
    <source>
        <dbReference type="Proteomes" id="UP000076959"/>
    </source>
</evidence>
<evidence type="ECO:0000256" key="7">
    <source>
        <dbReference type="RuleBase" id="RU362118"/>
    </source>
</evidence>
<evidence type="ECO:0008006" key="10">
    <source>
        <dbReference type="Google" id="ProtNLM"/>
    </source>
</evidence>
<organism evidence="8 9">
    <name type="scientific">Bradyrhizobium centrolobii</name>
    <dbReference type="NCBI Taxonomy" id="1505087"/>
    <lineage>
        <taxon>Bacteria</taxon>
        <taxon>Pseudomonadati</taxon>
        <taxon>Pseudomonadota</taxon>
        <taxon>Alphaproteobacteria</taxon>
        <taxon>Hyphomicrobiales</taxon>
        <taxon>Nitrobacteraceae</taxon>
        <taxon>Bradyrhizobium</taxon>
    </lineage>
</organism>
<sequence>MNTSSNNNDTLCVVPPAASLEGFASLTVPVYRASTIVFPNAAAYRSRAARSPDGYTYGLAGTPTTRTLESQLAEIHSAARSIIVPSGQAAITTVMLALLKRGDHVLITDNVYPPVKLFARTILHSFGVDVEYFDPTRLADLEAKIRPGATKLVWVESPGSTTMEICDIPAIAARCRNSGALLGCDNTWATGLLCKPLSLGVDIVAEAITKYAGGHSDILLGAIILDDLDLYARFRAALGALGVGTSPDDCSHALRGIQTMALRIRHAGALSEQFAQRLEASGFKVLHPCLPSFSGHALWRRDFAGCSGVFSLLLEGVDPGKVDRALDQLRTFAIGASWGGTRSIVAPMVVAGERHAMPAHEDVSYIRLSIGLESAEDLWRDIERMSDVLLG</sequence>
<dbReference type="GO" id="GO:0019450">
    <property type="term" value="P:L-cysteine catabolic process to pyruvate"/>
    <property type="evidence" value="ECO:0007669"/>
    <property type="project" value="TreeGrafter"/>
</dbReference>
<dbReference type="EMBL" id="LUUB01000059">
    <property type="protein sequence ID" value="OAF08732.1"/>
    <property type="molecule type" value="Genomic_DNA"/>
</dbReference>
<gene>
    <name evidence="8" type="ORF">AYJ54_13860</name>
</gene>
<keyword evidence="4" id="KW-0456">Lyase</keyword>
<keyword evidence="9" id="KW-1185">Reference proteome</keyword>
<dbReference type="GO" id="GO:0030170">
    <property type="term" value="F:pyridoxal phosphate binding"/>
    <property type="evidence" value="ECO:0007669"/>
    <property type="project" value="InterPro"/>
</dbReference>
<dbReference type="Proteomes" id="UP000076959">
    <property type="component" value="Unassembled WGS sequence"/>
</dbReference>
<dbReference type="GO" id="GO:0019346">
    <property type="term" value="P:transsulfuration"/>
    <property type="evidence" value="ECO:0007669"/>
    <property type="project" value="InterPro"/>
</dbReference>
<evidence type="ECO:0000256" key="3">
    <source>
        <dbReference type="ARBA" id="ARBA00022898"/>
    </source>
</evidence>
<comment type="catalytic activity">
    <reaction evidence="5">
        <text>L,L-cystathionine + H2O = L-homocysteine + pyruvate + NH4(+)</text>
        <dbReference type="Rhea" id="RHEA:13965"/>
        <dbReference type="ChEBI" id="CHEBI:15361"/>
        <dbReference type="ChEBI" id="CHEBI:15377"/>
        <dbReference type="ChEBI" id="CHEBI:28938"/>
        <dbReference type="ChEBI" id="CHEBI:58161"/>
        <dbReference type="ChEBI" id="CHEBI:58199"/>
    </reaction>
</comment>
<dbReference type="PIRSF" id="PIRSF001434">
    <property type="entry name" value="CGS"/>
    <property type="match status" value="1"/>
</dbReference>
<dbReference type="Pfam" id="PF01053">
    <property type="entry name" value="Cys_Met_Meta_PP"/>
    <property type="match status" value="1"/>
</dbReference>
<keyword evidence="3 6" id="KW-0663">Pyridoxal phosphate</keyword>
<dbReference type="InterPro" id="IPR000277">
    <property type="entry name" value="Cys/Met-Metab_PyrdxlP-dep_enz"/>
</dbReference>
<evidence type="ECO:0000256" key="5">
    <source>
        <dbReference type="ARBA" id="ARBA00047517"/>
    </source>
</evidence>
<dbReference type="RefSeq" id="WP_063700898.1">
    <property type="nucleotide sequence ID" value="NZ_LUUB01000059.1"/>
</dbReference>
<dbReference type="Gene3D" id="3.40.640.10">
    <property type="entry name" value="Type I PLP-dependent aspartate aminotransferase-like (Major domain)"/>
    <property type="match status" value="1"/>
</dbReference>